<proteinExistence type="predicted"/>
<dbReference type="EMBL" id="JARJCN010000015">
    <property type="protein sequence ID" value="KAJ7094052.1"/>
    <property type="molecule type" value="Genomic_DNA"/>
</dbReference>
<keyword evidence="4" id="KW-1185">Reference proteome</keyword>
<comment type="caution">
    <text evidence="3">The sequence shown here is derived from an EMBL/GenBank/DDBJ whole genome shotgun (WGS) entry which is preliminary data.</text>
</comment>
<feature type="domain" description="Fungal-type protein kinase" evidence="2">
    <location>
        <begin position="130"/>
        <end position="300"/>
    </location>
</feature>
<dbReference type="GO" id="GO:0004672">
    <property type="term" value="F:protein kinase activity"/>
    <property type="evidence" value="ECO:0007669"/>
    <property type="project" value="InterPro"/>
</dbReference>
<dbReference type="InterPro" id="IPR040976">
    <property type="entry name" value="Pkinase_fungal"/>
</dbReference>
<dbReference type="PANTHER" id="PTHR38248">
    <property type="entry name" value="FUNK1 6"/>
    <property type="match status" value="1"/>
</dbReference>
<dbReference type="InterPro" id="IPR011009">
    <property type="entry name" value="Kinase-like_dom_sf"/>
</dbReference>
<sequence>MPHVSISGVPQVPLEFFFDSVLPCVTELAARVEELLVKEGHIVNGSWTSLRPPTPCGSDLPLERETELSVIPIFDKVALVGESVRQRPPNARLVDSSTTTTGCKSRPPPPDAQIRLVSPDFDPNSCFATAVPCKLKSMRKPEESNERELIWSCQDVLRDDPRRRFTFGISLDDTDLRIWFFSRSHELVTPPLNYLEEAPRLVQLFLALAFASQEELGYDESMTQFKDNCGAVQYKIQVGEAFYVTTKLLSDHRHDAACGRTTRVWEAYREDDLERTPVALKDLWTSTGAIQEGTQLLDLHERLEALEDPGTPHPPGQYFLTVLNHGYVQTANGEDDHTIENMTRGCFPPTDGPSYSRMHYRIVFKEVGTPVHSLKCLSEAMRALADATQALRLLYQLGLIHRDVSAGNILLVDGVGKLSDLEYLRSFKGPSSSQQDIHAIGTADYTSGEVAARRYCFIPRCHDTTRSVSRPPPFRFNPLHDVESTLWVGIWSVSYHGRGNSEAMKEFYDTYFPRHFTNYTIDDRMLAISRGLSAAISLTDPLLPAMNILRGLGKKLLNHYHIFEGDFANQSLVFEGVAPPNGSAFDGVHAAFIAEFETAAAQCEGIFLAAPDAPKHQTTCAAPSPVIPTPITSSPERPLKRQKTASPQVPPVTRSTGNRKRRSPNAPPTRRSARLARKSKASAEAKKT</sequence>
<name>A0AAD6U7M3_9AGAR</name>
<gene>
    <name evidence="3" type="ORF">B0H15DRAFT_831744</name>
</gene>
<feature type="region of interest" description="Disordered" evidence="1">
    <location>
        <begin position="89"/>
        <end position="111"/>
    </location>
</feature>
<dbReference type="Proteomes" id="UP001222325">
    <property type="component" value="Unassembled WGS sequence"/>
</dbReference>
<reference evidence="3" key="1">
    <citation type="submission" date="2023-03" db="EMBL/GenBank/DDBJ databases">
        <title>Massive genome expansion in bonnet fungi (Mycena s.s.) driven by repeated elements and novel gene families across ecological guilds.</title>
        <authorList>
            <consortium name="Lawrence Berkeley National Laboratory"/>
            <person name="Harder C.B."/>
            <person name="Miyauchi S."/>
            <person name="Viragh M."/>
            <person name="Kuo A."/>
            <person name="Thoen E."/>
            <person name="Andreopoulos B."/>
            <person name="Lu D."/>
            <person name="Skrede I."/>
            <person name="Drula E."/>
            <person name="Henrissat B."/>
            <person name="Morin E."/>
            <person name="Kohler A."/>
            <person name="Barry K."/>
            <person name="LaButti K."/>
            <person name="Morin E."/>
            <person name="Salamov A."/>
            <person name="Lipzen A."/>
            <person name="Mereny Z."/>
            <person name="Hegedus B."/>
            <person name="Baldrian P."/>
            <person name="Stursova M."/>
            <person name="Weitz H."/>
            <person name="Taylor A."/>
            <person name="Grigoriev I.V."/>
            <person name="Nagy L.G."/>
            <person name="Martin F."/>
            <person name="Kauserud H."/>
        </authorList>
    </citation>
    <scope>NUCLEOTIDE SEQUENCE</scope>
    <source>
        <strain evidence="3">CBHHK173m</strain>
    </source>
</reference>
<evidence type="ECO:0000313" key="4">
    <source>
        <dbReference type="Proteomes" id="UP001222325"/>
    </source>
</evidence>
<evidence type="ECO:0000259" key="2">
    <source>
        <dbReference type="Pfam" id="PF17667"/>
    </source>
</evidence>
<dbReference type="InterPro" id="IPR008266">
    <property type="entry name" value="Tyr_kinase_AS"/>
</dbReference>
<protein>
    <recommendedName>
        <fullName evidence="2">Fungal-type protein kinase domain-containing protein</fullName>
    </recommendedName>
</protein>
<dbReference type="Pfam" id="PF17667">
    <property type="entry name" value="Pkinase_fungal"/>
    <property type="match status" value="2"/>
</dbReference>
<feature type="domain" description="Fungal-type protein kinase" evidence="2">
    <location>
        <begin position="350"/>
        <end position="492"/>
    </location>
</feature>
<feature type="compositionally biased region" description="Basic residues" evidence="1">
    <location>
        <begin position="671"/>
        <end position="680"/>
    </location>
</feature>
<feature type="region of interest" description="Disordered" evidence="1">
    <location>
        <begin position="617"/>
        <end position="688"/>
    </location>
</feature>
<accession>A0AAD6U7M3</accession>
<dbReference type="Gene3D" id="1.10.510.10">
    <property type="entry name" value="Transferase(Phosphotransferase) domain 1"/>
    <property type="match status" value="1"/>
</dbReference>
<dbReference type="PROSITE" id="PS00109">
    <property type="entry name" value="PROTEIN_KINASE_TYR"/>
    <property type="match status" value="1"/>
</dbReference>
<evidence type="ECO:0000313" key="3">
    <source>
        <dbReference type="EMBL" id="KAJ7094052.1"/>
    </source>
</evidence>
<evidence type="ECO:0000256" key="1">
    <source>
        <dbReference type="SAM" id="MobiDB-lite"/>
    </source>
</evidence>
<dbReference type="PANTHER" id="PTHR38248:SF2">
    <property type="entry name" value="FUNK1 11"/>
    <property type="match status" value="1"/>
</dbReference>
<organism evidence="3 4">
    <name type="scientific">Mycena belliarum</name>
    <dbReference type="NCBI Taxonomy" id="1033014"/>
    <lineage>
        <taxon>Eukaryota</taxon>
        <taxon>Fungi</taxon>
        <taxon>Dikarya</taxon>
        <taxon>Basidiomycota</taxon>
        <taxon>Agaricomycotina</taxon>
        <taxon>Agaricomycetes</taxon>
        <taxon>Agaricomycetidae</taxon>
        <taxon>Agaricales</taxon>
        <taxon>Marasmiineae</taxon>
        <taxon>Mycenaceae</taxon>
        <taxon>Mycena</taxon>
    </lineage>
</organism>
<dbReference type="AlphaFoldDB" id="A0AAD6U7M3"/>
<dbReference type="SUPFAM" id="SSF56112">
    <property type="entry name" value="Protein kinase-like (PK-like)"/>
    <property type="match status" value="1"/>
</dbReference>